<dbReference type="InterPro" id="IPR002994">
    <property type="entry name" value="Surf1/Shy1"/>
</dbReference>
<name>A0ABY5HHP9_9GAMM</name>
<evidence type="ECO:0000313" key="3">
    <source>
        <dbReference type="Proteomes" id="UP001058461"/>
    </source>
</evidence>
<comment type="similarity">
    <text evidence="1">Belongs to the SURF1 family.</text>
</comment>
<keyword evidence="3" id="KW-1185">Reference proteome</keyword>
<dbReference type="CDD" id="cd06662">
    <property type="entry name" value="SURF1"/>
    <property type="match status" value="1"/>
</dbReference>
<feature type="transmembrane region" description="Helical" evidence="1">
    <location>
        <begin position="12"/>
        <end position="32"/>
    </location>
</feature>
<sequence length="240" mass="27005">MSKGDGRSGFKWLLLFSALLLPLLLYLGSWQLDRAAHKEVLHKAWHDDSVVVTSLSQLTDLSDTSLLQARFEGTLVQDTWLLLDNRTRDGQAGYELVGLLQSPSGVDLMPVNLGWLKASSDRTQLPRIDLPRLPDTFSGRVRRIQPAFTLADDLWSAGWPLRVQTLDTERLQLRLQRPVLPWVLEVAEPVDKNLTTDWPLATLKPQRHLGYAVQWFAMAAALVILLICYGRNALCKGADE</sequence>
<evidence type="ECO:0000256" key="1">
    <source>
        <dbReference type="RuleBase" id="RU363076"/>
    </source>
</evidence>
<dbReference type="Pfam" id="PF02104">
    <property type="entry name" value="SURF1"/>
    <property type="match status" value="1"/>
</dbReference>
<feature type="transmembrane region" description="Helical" evidence="1">
    <location>
        <begin position="209"/>
        <end position="229"/>
    </location>
</feature>
<keyword evidence="1" id="KW-1003">Cell membrane</keyword>
<reference evidence="2" key="1">
    <citation type="submission" date="2021-04" db="EMBL/GenBank/DDBJ databases">
        <title>Oceanospirillales bacteria with DddD are important DMSP degraders in coastal seawater.</title>
        <authorList>
            <person name="Liu J."/>
        </authorList>
    </citation>
    <scope>NUCLEOTIDE SEQUENCE</scope>
    <source>
        <strain evidence="2">D13-1</strain>
    </source>
</reference>
<proteinExistence type="inferred from homology"/>
<keyword evidence="1" id="KW-0472">Membrane</keyword>
<keyword evidence="1" id="KW-1133">Transmembrane helix</keyword>
<organism evidence="2 3">
    <name type="scientific">Marinobacterium rhizophilum</name>
    <dbReference type="NCBI Taxonomy" id="420402"/>
    <lineage>
        <taxon>Bacteria</taxon>
        <taxon>Pseudomonadati</taxon>
        <taxon>Pseudomonadota</taxon>
        <taxon>Gammaproteobacteria</taxon>
        <taxon>Oceanospirillales</taxon>
        <taxon>Oceanospirillaceae</taxon>
        <taxon>Marinobacterium</taxon>
    </lineage>
</organism>
<gene>
    <name evidence="2" type="ORF">KDW95_17925</name>
</gene>
<dbReference type="Proteomes" id="UP001058461">
    <property type="component" value="Chromosome"/>
</dbReference>
<dbReference type="EMBL" id="CP073347">
    <property type="protein sequence ID" value="UTW11133.1"/>
    <property type="molecule type" value="Genomic_DNA"/>
</dbReference>
<dbReference type="PROSITE" id="PS50895">
    <property type="entry name" value="SURF1"/>
    <property type="match status" value="1"/>
</dbReference>
<dbReference type="RefSeq" id="WP_255853169.1">
    <property type="nucleotide sequence ID" value="NZ_CP073347.1"/>
</dbReference>
<protein>
    <recommendedName>
        <fullName evidence="1">SURF1-like protein</fullName>
    </recommendedName>
</protein>
<comment type="subcellular location">
    <subcellularLocation>
        <location evidence="1">Cell membrane</location>
        <topology evidence="1">Multi-pass membrane protein</topology>
    </subcellularLocation>
</comment>
<keyword evidence="1" id="KW-0812">Transmembrane</keyword>
<accession>A0ABY5HHP9</accession>
<evidence type="ECO:0000313" key="2">
    <source>
        <dbReference type="EMBL" id="UTW11133.1"/>
    </source>
</evidence>